<gene>
    <name evidence="7" type="ORF">FL583_16710</name>
</gene>
<protein>
    <submittedName>
        <fullName evidence="7">Helicase</fullName>
    </submittedName>
</protein>
<dbReference type="AlphaFoldDB" id="A0A545AS35"/>
<keyword evidence="4 5" id="KW-0067">ATP-binding</keyword>
<evidence type="ECO:0000313" key="7">
    <source>
        <dbReference type="EMBL" id="TQS44129.1"/>
    </source>
</evidence>
<dbReference type="GO" id="GO:0000725">
    <property type="term" value="P:recombinational repair"/>
    <property type="evidence" value="ECO:0007669"/>
    <property type="project" value="TreeGrafter"/>
</dbReference>
<dbReference type="InterPro" id="IPR027417">
    <property type="entry name" value="P-loop_NTPase"/>
</dbReference>
<feature type="binding site" evidence="5">
    <location>
        <begin position="28"/>
        <end position="35"/>
    </location>
    <ligand>
        <name>ATP</name>
        <dbReference type="ChEBI" id="CHEBI:30616"/>
    </ligand>
</feature>
<proteinExistence type="predicted"/>
<sequence>MRDIVTTIQREQDEAIRAPARGVTLISGGPGTGKTQVALHRAAYLLYTDRGRFAEGRILVVGPSTVFTTYISRVLPSLGEDSVHLRSLGELVDGVTATRRDPAGIGAVKGSERMAAVLRELAWQAPPSAPDRLRLVYAGQVLTLGAEALAAARRLVRSRAEAGRTPVNGAGPIAAEVLAEALWADAVRAGSLVTPGRAAVGRATFAEEVGARTEFRRFAAAWWPVLEPAAVLARLADPARGAAAGLSAADAGLLAETYRAATRPPEDRSLDDVPLVDELSVVLGEPPAAPQAPEPEWRARELTTGTRVVTTFVLSYGMHNGWEVYGPGHPTPFASAGAQRIDSQALGAAQQWAAAVILREGHTVVGWTDGFDPYGEEGYVPELKDPLPVPEDDDEPAPDPYRHVILDEAQDLSPMECRMLARRAEYASMTVVGDLGQATHPLASGSWPELIRRLGRREVRTLELRTGYRVPRVIADYAARLLPPGVPPTRSYRPGGTLLVRSVDDLHRALADALRAAKGDGTVAVVAADGFTAPGVDVVPASLVKGLEYDHVIVVEPADIVAAEPRGLNRLYVVLTRAVASLVVLHSRPLPDALDAASTDAVAPLSASGPQVADGL</sequence>
<dbReference type="OrthoDB" id="3400185at2"/>
<dbReference type="GO" id="GO:0043138">
    <property type="term" value="F:3'-5' DNA helicase activity"/>
    <property type="evidence" value="ECO:0007669"/>
    <property type="project" value="TreeGrafter"/>
</dbReference>
<feature type="domain" description="UvrD-like helicase ATP-binding" evidence="6">
    <location>
        <begin position="7"/>
        <end position="471"/>
    </location>
</feature>
<dbReference type="PROSITE" id="PS51198">
    <property type="entry name" value="UVRD_HELICASE_ATP_BIND"/>
    <property type="match status" value="1"/>
</dbReference>
<dbReference type="InterPro" id="IPR014016">
    <property type="entry name" value="UvrD-like_ATP-bd"/>
</dbReference>
<dbReference type="Pfam" id="PF00580">
    <property type="entry name" value="UvrD-helicase"/>
    <property type="match status" value="1"/>
</dbReference>
<comment type="caution">
    <text evidence="7">The sequence shown here is derived from an EMBL/GenBank/DDBJ whole genome shotgun (WGS) entry which is preliminary data.</text>
</comment>
<keyword evidence="2 5" id="KW-0378">Hydrolase</keyword>
<dbReference type="Proteomes" id="UP000317982">
    <property type="component" value="Unassembled WGS sequence"/>
</dbReference>
<dbReference type="EMBL" id="VIRS01000010">
    <property type="protein sequence ID" value="TQS44129.1"/>
    <property type="molecule type" value="Genomic_DNA"/>
</dbReference>
<evidence type="ECO:0000256" key="3">
    <source>
        <dbReference type="ARBA" id="ARBA00022806"/>
    </source>
</evidence>
<dbReference type="PANTHER" id="PTHR11070">
    <property type="entry name" value="UVRD / RECB / PCRA DNA HELICASE FAMILY MEMBER"/>
    <property type="match status" value="1"/>
</dbReference>
<dbReference type="SUPFAM" id="SSF52540">
    <property type="entry name" value="P-loop containing nucleoside triphosphate hydrolases"/>
    <property type="match status" value="1"/>
</dbReference>
<organism evidence="7 8">
    <name type="scientific">Cryptosporangium phraense</name>
    <dbReference type="NCBI Taxonomy" id="2593070"/>
    <lineage>
        <taxon>Bacteria</taxon>
        <taxon>Bacillati</taxon>
        <taxon>Actinomycetota</taxon>
        <taxon>Actinomycetes</taxon>
        <taxon>Cryptosporangiales</taxon>
        <taxon>Cryptosporangiaceae</taxon>
        <taxon>Cryptosporangium</taxon>
    </lineage>
</organism>
<dbReference type="GO" id="GO:0005524">
    <property type="term" value="F:ATP binding"/>
    <property type="evidence" value="ECO:0007669"/>
    <property type="project" value="UniProtKB-UniRule"/>
</dbReference>
<dbReference type="GO" id="GO:0003677">
    <property type="term" value="F:DNA binding"/>
    <property type="evidence" value="ECO:0007669"/>
    <property type="project" value="InterPro"/>
</dbReference>
<dbReference type="InterPro" id="IPR000212">
    <property type="entry name" value="DNA_helicase_UvrD/REP"/>
</dbReference>
<keyword evidence="3 5" id="KW-0347">Helicase</keyword>
<evidence type="ECO:0000256" key="2">
    <source>
        <dbReference type="ARBA" id="ARBA00022801"/>
    </source>
</evidence>
<reference evidence="7 8" key="1">
    <citation type="submission" date="2019-07" db="EMBL/GenBank/DDBJ databases">
        <title>Cryptosporangium phraense sp. nov., isolated from plant litter.</title>
        <authorList>
            <person name="Suriyachadkun C."/>
        </authorList>
    </citation>
    <scope>NUCLEOTIDE SEQUENCE [LARGE SCALE GENOMIC DNA]</scope>
    <source>
        <strain evidence="7 8">A-T 5661</strain>
    </source>
</reference>
<evidence type="ECO:0000256" key="5">
    <source>
        <dbReference type="PROSITE-ProRule" id="PRU00560"/>
    </source>
</evidence>
<keyword evidence="1 5" id="KW-0547">Nucleotide-binding</keyword>
<evidence type="ECO:0000313" key="8">
    <source>
        <dbReference type="Proteomes" id="UP000317982"/>
    </source>
</evidence>
<evidence type="ECO:0000256" key="1">
    <source>
        <dbReference type="ARBA" id="ARBA00022741"/>
    </source>
</evidence>
<keyword evidence="8" id="KW-1185">Reference proteome</keyword>
<dbReference type="InParanoid" id="A0A545AS35"/>
<dbReference type="Gene3D" id="3.40.50.300">
    <property type="entry name" value="P-loop containing nucleotide triphosphate hydrolases"/>
    <property type="match status" value="3"/>
</dbReference>
<evidence type="ECO:0000259" key="6">
    <source>
        <dbReference type="PROSITE" id="PS51198"/>
    </source>
</evidence>
<dbReference type="PANTHER" id="PTHR11070:SF45">
    <property type="entry name" value="DNA 3'-5' HELICASE"/>
    <property type="match status" value="1"/>
</dbReference>
<accession>A0A545AS35</accession>
<dbReference type="InterPro" id="IPR027351">
    <property type="entry name" value="(+)RNA_virus_helicase_core_dom"/>
</dbReference>
<dbReference type="GO" id="GO:0016787">
    <property type="term" value="F:hydrolase activity"/>
    <property type="evidence" value="ECO:0007669"/>
    <property type="project" value="UniProtKB-UniRule"/>
</dbReference>
<evidence type="ECO:0000256" key="4">
    <source>
        <dbReference type="ARBA" id="ARBA00022840"/>
    </source>
</evidence>
<name>A0A545AS35_9ACTN</name>
<dbReference type="GO" id="GO:0005829">
    <property type="term" value="C:cytosol"/>
    <property type="evidence" value="ECO:0007669"/>
    <property type="project" value="TreeGrafter"/>
</dbReference>
<dbReference type="Pfam" id="PF01443">
    <property type="entry name" value="Viral_helicase1"/>
    <property type="match status" value="1"/>
</dbReference>